<dbReference type="PANTHER" id="PTHR32419:SF25">
    <property type="entry name" value="GLUTATHIONE S-TRANSFERASE (EUROFUNG)"/>
    <property type="match status" value="1"/>
</dbReference>
<gene>
    <name evidence="5" type="ORF">K469DRAFT_716399</name>
</gene>
<dbReference type="GO" id="GO:0004364">
    <property type="term" value="F:glutathione transferase activity"/>
    <property type="evidence" value="ECO:0007669"/>
    <property type="project" value="InterPro"/>
</dbReference>
<sequence>MATVEKKDWRDVTDANGKFNRKPSAFRSFISADPSSPFPAEKDRYVLYINLGCPWAHRTNIVRSLKGLEDVIQLVILDGMDPENGWCWTGEAKDGAEKKDPLYGFSFLRDLYEKAEPGYIGKGGRFLVPCLWDKKKETIVSNESSEIIRMFYTEFDAFIPEQLRESSKGQKGLFPEHLRNDIEGMNTWVYDNINNGVYKTGFATSQAAYEENVFPLFKSLDRLEKHLGEPGHSPYLFGDHITEADIRLYPTLIRFDIAYHTIFKCNLKMIRHDYPRLNEWLKRLYWDESERTNGGAFKKTVLFRIYKWAYTKATKGQVVPVGPEVDIEPL</sequence>
<feature type="binding site" evidence="2">
    <location>
        <begin position="143"/>
        <end position="144"/>
    </location>
    <ligand>
        <name>glutathione</name>
        <dbReference type="ChEBI" id="CHEBI:57925"/>
    </ligand>
</feature>
<dbReference type="AlphaFoldDB" id="A0A6A6DME4"/>
<dbReference type="InterPro" id="IPR004045">
    <property type="entry name" value="Glutathione_S-Trfase_N"/>
</dbReference>
<dbReference type="Pfam" id="PF13409">
    <property type="entry name" value="GST_N_2"/>
    <property type="match status" value="1"/>
</dbReference>
<feature type="site" description="Lowers pKa of active site Cys" evidence="3">
    <location>
        <position position="259"/>
    </location>
</feature>
<dbReference type="Pfam" id="PF13410">
    <property type="entry name" value="GST_C_2"/>
    <property type="match status" value="1"/>
</dbReference>
<dbReference type="PANTHER" id="PTHR32419">
    <property type="entry name" value="GLUTATHIONYL-HYDROQUINONE REDUCTASE"/>
    <property type="match status" value="1"/>
</dbReference>
<feature type="active site" description="Nucleophile" evidence="1">
    <location>
        <position position="53"/>
    </location>
</feature>
<feature type="site" description="Lowers pKa of active site Cys" evidence="3">
    <location>
        <position position="310"/>
    </location>
</feature>
<dbReference type="PROSITE" id="PS50405">
    <property type="entry name" value="GST_CTER"/>
    <property type="match status" value="1"/>
</dbReference>
<feature type="domain" description="GST C-terminal" evidence="4">
    <location>
        <begin position="175"/>
        <end position="302"/>
    </location>
</feature>
<dbReference type="InterPro" id="IPR036282">
    <property type="entry name" value="Glutathione-S-Trfase_C_sf"/>
</dbReference>
<dbReference type="InterPro" id="IPR040079">
    <property type="entry name" value="Glutathione_S-Trfase"/>
</dbReference>
<dbReference type="SFLD" id="SFLDS00019">
    <property type="entry name" value="Glutathione_Transferase_(cytos"/>
    <property type="match status" value="1"/>
</dbReference>
<evidence type="ECO:0000256" key="3">
    <source>
        <dbReference type="PIRSR" id="PIRSR015753-3"/>
    </source>
</evidence>
<dbReference type="SUPFAM" id="SSF52833">
    <property type="entry name" value="Thioredoxin-like"/>
    <property type="match status" value="1"/>
</dbReference>
<keyword evidence="5" id="KW-0808">Transferase</keyword>
<evidence type="ECO:0000259" key="4">
    <source>
        <dbReference type="PROSITE" id="PS50405"/>
    </source>
</evidence>
<accession>A0A6A6DME4</accession>
<dbReference type="InterPro" id="IPR010987">
    <property type="entry name" value="Glutathione-S-Trfase_C-like"/>
</dbReference>
<feature type="binding site" evidence="2">
    <location>
        <begin position="125"/>
        <end position="128"/>
    </location>
    <ligand>
        <name>glutathione</name>
        <dbReference type="ChEBI" id="CHEBI:57925"/>
    </ligand>
</feature>
<feature type="binding site" evidence="2">
    <location>
        <position position="86"/>
    </location>
    <ligand>
        <name>glutathione</name>
        <dbReference type="ChEBI" id="CHEBI:57925"/>
    </ligand>
</feature>
<dbReference type="CDD" id="cd03190">
    <property type="entry name" value="GST_C_Omega_like"/>
    <property type="match status" value="1"/>
</dbReference>
<dbReference type="EMBL" id="ML994667">
    <property type="protein sequence ID" value="KAF2179399.1"/>
    <property type="molecule type" value="Genomic_DNA"/>
</dbReference>
<dbReference type="Proteomes" id="UP000800200">
    <property type="component" value="Unassembled WGS sequence"/>
</dbReference>
<organism evidence="5 6">
    <name type="scientific">Zopfia rhizophila CBS 207.26</name>
    <dbReference type="NCBI Taxonomy" id="1314779"/>
    <lineage>
        <taxon>Eukaryota</taxon>
        <taxon>Fungi</taxon>
        <taxon>Dikarya</taxon>
        <taxon>Ascomycota</taxon>
        <taxon>Pezizomycotina</taxon>
        <taxon>Dothideomycetes</taxon>
        <taxon>Dothideomycetes incertae sedis</taxon>
        <taxon>Zopfiaceae</taxon>
        <taxon>Zopfia</taxon>
    </lineage>
</organism>
<proteinExistence type="predicted"/>
<evidence type="ECO:0000313" key="6">
    <source>
        <dbReference type="Proteomes" id="UP000800200"/>
    </source>
</evidence>
<evidence type="ECO:0000313" key="5">
    <source>
        <dbReference type="EMBL" id="KAF2179399.1"/>
    </source>
</evidence>
<dbReference type="OrthoDB" id="2309723at2759"/>
<dbReference type="Gene3D" id="1.20.1050.10">
    <property type="match status" value="1"/>
</dbReference>
<dbReference type="InterPro" id="IPR036249">
    <property type="entry name" value="Thioredoxin-like_sf"/>
</dbReference>
<dbReference type="SFLD" id="SFLDG01148">
    <property type="entry name" value="Xi_(cytGST)"/>
    <property type="match status" value="1"/>
</dbReference>
<dbReference type="InterPro" id="IPR047047">
    <property type="entry name" value="GST_Omega-like_C"/>
</dbReference>
<dbReference type="GO" id="GO:0005737">
    <property type="term" value="C:cytoplasm"/>
    <property type="evidence" value="ECO:0007669"/>
    <property type="project" value="TreeGrafter"/>
</dbReference>
<evidence type="ECO:0000256" key="2">
    <source>
        <dbReference type="PIRSR" id="PIRSR015753-2"/>
    </source>
</evidence>
<name>A0A6A6DME4_9PEZI</name>
<dbReference type="SFLD" id="SFLDG01206">
    <property type="entry name" value="Xi.1"/>
    <property type="match status" value="1"/>
</dbReference>
<dbReference type="SUPFAM" id="SSF47616">
    <property type="entry name" value="GST C-terminal domain-like"/>
    <property type="match status" value="1"/>
</dbReference>
<protein>
    <submittedName>
        <fullName evidence="5">Glutathione S-transferase</fullName>
    </submittedName>
</protein>
<reference evidence="5" key="1">
    <citation type="journal article" date="2020" name="Stud. Mycol.">
        <title>101 Dothideomycetes genomes: a test case for predicting lifestyles and emergence of pathogens.</title>
        <authorList>
            <person name="Haridas S."/>
            <person name="Albert R."/>
            <person name="Binder M."/>
            <person name="Bloem J."/>
            <person name="Labutti K."/>
            <person name="Salamov A."/>
            <person name="Andreopoulos B."/>
            <person name="Baker S."/>
            <person name="Barry K."/>
            <person name="Bills G."/>
            <person name="Bluhm B."/>
            <person name="Cannon C."/>
            <person name="Castanera R."/>
            <person name="Culley D."/>
            <person name="Daum C."/>
            <person name="Ezra D."/>
            <person name="Gonzalez J."/>
            <person name="Henrissat B."/>
            <person name="Kuo A."/>
            <person name="Liang C."/>
            <person name="Lipzen A."/>
            <person name="Lutzoni F."/>
            <person name="Magnuson J."/>
            <person name="Mondo S."/>
            <person name="Nolan M."/>
            <person name="Ohm R."/>
            <person name="Pangilinan J."/>
            <person name="Park H.-J."/>
            <person name="Ramirez L."/>
            <person name="Alfaro M."/>
            <person name="Sun H."/>
            <person name="Tritt A."/>
            <person name="Yoshinaga Y."/>
            <person name="Zwiers L.-H."/>
            <person name="Turgeon B."/>
            <person name="Goodwin S."/>
            <person name="Spatafora J."/>
            <person name="Crous P."/>
            <person name="Grigoriev I."/>
        </authorList>
    </citation>
    <scope>NUCLEOTIDE SEQUENCE</scope>
    <source>
        <strain evidence="5">CBS 207.26</strain>
    </source>
</reference>
<dbReference type="PIRSF" id="PIRSF015753">
    <property type="entry name" value="GST"/>
    <property type="match status" value="1"/>
</dbReference>
<evidence type="ECO:0000256" key="1">
    <source>
        <dbReference type="PIRSR" id="PIRSR015753-1"/>
    </source>
</evidence>
<keyword evidence="6" id="KW-1185">Reference proteome</keyword>
<dbReference type="Gene3D" id="3.40.30.10">
    <property type="entry name" value="Glutaredoxin"/>
    <property type="match status" value="1"/>
</dbReference>
<dbReference type="InterPro" id="IPR016639">
    <property type="entry name" value="GST_Omega/GSH"/>
</dbReference>
<feature type="active site" description="Proton donor/acceptor" evidence="1">
    <location>
        <position position="198"/>
    </location>
</feature>